<reference evidence="1 2" key="1">
    <citation type="submission" date="2017-11" db="EMBL/GenBank/DDBJ databases">
        <title>Comparative genomic analysis of Holospora spp., intranuclear symbionts of paramecia.</title>
        <authorList>
            <person name="Garushyants S.K."/>
            <person name="Beliavskaya A."/>
            <person name="Malko D.B."/>
            <person name="Logacheva M.D."/>
            <person name="Rautian M.S."/>
            <person name="Gelfand M.S."/>
        </authorList>
    </citation>
    <scope>NUCLEOTIDE SEQUENCE [LARGE SCALE GENOMIC DNA]</scope>
    <source>
        <strain evidence="2">02AZ16</strain>
    </source>
</reference>
<organism evidence="1 2">
    <name type="scientific">Holospora curviuscula</name>
    <dbReference type="NCBI Taxonomy" id="1082868"/>
    <lineage>
        <taxon>Bacteria</taxon>
        <taxon>Pseudomonadati</taxon>
        <taxon>Pseudomonadota</taxon>
        <taxon>Alphaproteobacteria</taxon>
        <taxon>Holosporales</taxon>
        <taxon>Holosporaceae</taxon>
        <taxon>Holospora</taxon>
    </lineage>
</organism>
<evidence type="ECO:0000313" key="2">
    <source>
        <dbReference type="Proteomes" id="UP000239425"/>
    </source>
</evidence>
<name>A0A2S5R8I5_9PROT</name>
<dbReference type="EMBL" id="PHHC01000088">
    <property type="protein sequence ID" value="PPE03607.1"/>
    <property type="molecule type" value="Genomic_DNA"/>
</dbReference>
<proteinExistence type="predicted"/>
<dbReference type="AlphaFoldDB" id="A0A2S5R8I5"/>
<comment type="caution">
    <text evidence="1">The sequence shown here is derived from an EMBL/GenBank/DDBJ whole genome shotgun (WGS) entry which is preliminary data.</text>
</comment>
<protein>
    <submittedName>
        <fullName evidence="1">Uncharacterized protein</fullName>
    </submittedName>
</protein>
<accession>A0A2S5R8I5</accession>
<gene>
    <name evidence="1" type="ORF">HCUR_00934</name>
</gene>
<evidence type="ECO:0000313" key="1">
    <source>
        <dbReference type="EMBL" id="PPE03607.1"/>
    </source>
</evidence>
<keyword evidence="2" id="KW-1185">Reference proteome</keyword>
<sequence>MGAHYCGVNHNPFHISICRKGIEDHLRYTGFGTSYQPFVNTRQFFVKFWQCTPRCILLGNPHHGIDKFLVIALPARPEFLSFSGKLSFIPSYWSSRIPCNLISCCN</sequence>
<dbReference type="Proteomes" id="UP000239425">
    <property type="component" value="Unassembled WGS sequence"/>
</dbReference>